<dbReference type="OrthoDB" id="1082253at2"/>
<dbReference type="EMBL" id="JRNQ01000066">
    <property type="protein sequence ID" value="KGF43778.1"/>
    <property type="molecule type" value="Genomic_DNA"/>
</dbReference>
<protein>
    <submittedName>
        <fullName evidence="1">Uncharacterized protein</fullName>
    </submittedName>
</protein>
<comment type="caution">
    <text evidence="1">The sequence shown here is derived from an EMBL/GenBank/DDBJ whole genome shotgun (WGS) entry which is preliminary data.</text>
</comment>
<organism evidence="1 2">
    <name type="scientific">Prevotella bivia DNF00320</name>
    <dbReference type="NCBI Taxonomy" id="1401068"/>
    <lineage>
        <taxon>Bacteria</taxon>
        <taxon>Pseudomonadati</taxon>
        <taxon>Bacteroidota</taxon>
        <taxon>Bacteroidia</taxon>
        <taxon>Bacteroidales</taxon>
        <taxon>Prevotellaceae</taxon>
        <taxon>Prevotella</taxon>
    </lineage>
</organism>
<gene>
    <name evidence="1" type="ORF">HMPREF0647_08975</name>
</gene>
<dbReference type="AlphaFoldDB" id="A0A096A9M4"/>
<reference evidence="1 2" key="1">
    <citation type="submission" date="2014-07" db="EMBL/GenBank/DDBJ databases">
        <authorList>
            <person name="McCorrison J."/>
            <person name="Sanka R."/>
            <person name="Torralba M."/>
            <person name="Gillis M."/>
            <person name="Haft D.H."/>
            <person name="Methe B."/>
            <person name="Sutton G."/>
            <person name="Nelson K.E."/>
        </authorList>
    </citation>
    <scope>NUCLEOTIDE SEQUENCE [LARGE SCALE GENOMIC DNA]</scope>
    <source>
        <strain evidence="1 2">DNF00320</strain>
    </source>
</reference>
<dbReference type="Proteomes" id="UP000029525">
    <property type="component" value="Unassembled WGS sequence"/>
</dbReference>
<proteinExistence type="predicted"/>
<evidence type="ECO:0000313" key="2">
    <source>
        <dbReference type="Proteomes" id="UP000029525"/>
    </source>
</evidence>
<sequence length="81" mass="9135">MGKTDEKLISVANETLTNGNIEESQELKMKEIVKKKPYIPHIPPYCEVIKIERENNLLEGLGLQASIQQPEDGGEITDAKW</sequence>
<evidence type="ECO:0000313" key="1">
    <source>
        <dbReference type="EMBL" id="KGF43778.1"/>
    </source>
</evidence>
<name>A0A096A9M4_9BACT</name>
<accession>A0A096A9M4</accession>
<dbReference type="RefSeq" id="WP_036868007.1">
    <property type="nucleotide sequence ID" value="NZ_JRNQ01000066.1"/>
</dbReference>